<feature type="region of interest" description="Disordered" evidence="1">
    <location>
        <begin position="396"/>
        <end position="416"/>
    </location>
</feature>
<accession>A0A3L6G6K6</accession>
<feature type="compositionally biased region" description="Basic and acidic residues" evidence="1">
    <location>
        <begin position="252"/>
        <end position="266"/>
    </location>
</feature>
<dbReference type="ExpressionAtlas" id="A0A3L6G6K6">
    <property type="expression patterns" value="baseline and differential"/>
</dbReference>
<feature type="compositionally biased region" description="Basic residues" evidence="1">
    <location>
        <begin position="353"/>
        <end position="365"/>
    </location>
</feature>
<dbReference type="PANTHER" id="PTHR31865">
    <property type="entry name" value="OSJNBA0071G03.3 PROTEIN"/>
    <property type="match status" value="1"/>
</dbReference>
<reference evidence="2" key="1">
    <citation type="journal article" date="2018" name="Nat. Genet.">
        <title>Extensive intraspecific gene order and gene structural variations between Mo17 and other maize genomes.</title>
        <authorList>
            <person name="Sun S."/>
            <person name="Zhou Y."/>
            <person name="Chen J."/>
            <person name="Shi J."/>
            <person name="Zhao H."/>
            <person name="Zhao H."/>
            <person name="Song W."/>
            <person name="Zhang M."/>
            <person name="Cui Y."/>
            <person name="Dong X."/>
            <person name="Liu H."/>
            <person name="Ma X."/>
            <person name="Jiao Y."/>
            <person name="Wang B."/>
            <person name="Wei X."/>
            <person name="Stein J.C."/>
            <person name="Glaubitz J.C."/>
            <person name="Lu F."/>
            <person name="Yu G."/>
            <person name="Liang C."/>
            <person name="Fengler K."/>
            <person name="Li B."/>
            <person name="Rafalski A."/>
            <person name="Schnable P.S."/>
            <person name="Ware D.H."/>
            <person name="Buckler E.S."/>
            <person name="Lai J."/>
        </authorList>
    </citation>
    <scope>NUCLEOTIDE SEQUENCE [LARGE SCALE GENOMIC DNA]</scope>
    <source>
        <tissue evidence="2">Seedling</tissue>
    </source>
</reference>
<feature type="compositionally biased region" description="Low complexity" evidence="1">
    <location>
        <begin position="332"/>
        <end position="341"/>
    </location>
</feature>
<sequence>MPGDTPRCNVAGEPREQTVPGGAAHRTKAAAGPWPRASSQGGPAQDAGDAPDVTVELRPPWPSRAEVAGGRATPPRRAGRAQGRAEPRAGEPRRHGEQGGGKDAPSRRRAGHAAMASKAGAPRHCTGAARKAAPRWGSGCTGVPWLGRAHVGRGNAPGLGGSPGTRRAGPGSGRRARWGRGWARRGRGRAREREGAPRAGEAGAGADHAGEPSRHGRDVELGPLAGTPRWAAPAGRARGRRGGGRGGRAPCRGRDAAPRAMVERQRPGRGSAAPGRRDEGGRKKGRGPGLTTDGRRAAVSGELGAGRGVARVSKRRHHAAEMWISDSAFVEPSSSSPSASASPPPSPPPARLLRQRNRRRRRNSRKQGSASAVDGVADPEAEDVWRGAQWEAAWPARRDSKPVVLAGGDDAVGRSRSLTDDDLEELKGCADLGFGFNYDEIPELRSTLPALELCYSMSQRLQLDDEKPPQQHEGAAPDAATPSPPVTNWKISSPGDSPDEVKARLKYWAQAVACTVRLCS</sequence>
<proteinExistence type="predicted"/>
<organism evidence="2">
    <name type="scientific">Zea mays</name>
    <name type="common">Maize</name>
    <dbReference type="NCBI Taxonomy" id="4577"/>
    <lineage>
        <taxon>Eukaryota</taxon>
        <taxon>Viridiplantae</taxon>
        <taxon>Streptophyta</taxon>
        <taxon>Embryophyta</taxon>
        <taxon>Tracheophyta</taxon>
        <taxon>Spermatophyta</taxon>
        <taxon>Magnoliopsida</taxon>
        <taxon>Liliopsida</taxon>
        <taxon>Poales</taxon>
        <taxon>Poaceae</taxon>
        <taxon>PACMAD clade</taxon>
        <taxon>Panicoideae</taxon>
        <taxon>Andropogonodae</taxon>
        <taxon>Andropogoneae</taxon>
        <taxon>Tripsacinae</taxon>
        <taxon>Zea</taxon>
    </lineage>
</organism>
<feature type="compositionally biased region" description="Low complexity" evidence="1">
    <location>
        <begin position="225"/>
        <end position="236"/>
    </location>
</feature>
<dbReference type="Pfam" id="PF07939">
    <property type="entry name" value="DUF1685"/>
    <property type="match status" value="1"/>
</dbReference>
<dbReference type="Proteomes" id="UP000251960">
    <property type="component" value="Chromosome 10"/>
</dbReference>
<feature type="region of interest" description="Disordered" evidence="1">
    <location>
        <begin position="1"/>
        <end position="381"/>
    </location>
</feature>
<evidence type="ECO:0000256" key="1">
    <source>
        <dbReference type="SAM" id="MobiDB-lite"/>
    </source>
</evidence>
<dbReference type="InterPro" id="IPR012881">
    <property type="entry name" value="DUF1685"/>
</dbReference>
<feature type="compositionally biased region" description="Basic and acidic residues" evidence="1">
    <location>
        <begin position="208"/>
        <end position="220"/>
    </location>
</feature>
<name>A0A3L6G6K6_MAIZE</name>
<gene>
    <name evidence="2" type="ORF">Zm00014a_024452</name>
</gene>
<feature type="compositionally biased region" description="Low complexity" evidence="1">
    <location>
        <begin position="68"/>
        <end position="82"/>
    </location>
</feature>
<feature type="compositionally biased region" description="Basic residues" evidence="1">
    <location>
        <begin position="174"/>
        <end position="188"/>
    </location>
</feature>
<dbReference type="AlphaFoldDB" id="A0A3L6G6K6"/>
<protein>
    <submittedName>
        <fullName evidence="2">Uncharacterized protein</fullName>
    </submittedName>
</protein>
<feature type="compositionally biased region" description="Basic and acidic residues" evidence="1">
    <location>
        <begin position="83"/>
        <end position="97"/>
    </location>
</feature>
<comment type="caution">
    <text evidence="2">The sequence shown here is derived from an EMBL/GenBank/DDBJ whole genome shotgun (WGS) entry which is preliminary data.</text>
</comment>
<feature type="compositionally biased region" description="Low complexity" evidence="1">
    <location>
        <begin position="197"/>
        <end position="207"/>
    </location>
</feature>
<dbReference type="EMBL" id="NCVQ01000002">
    <property type="protein sequence ID" value="PWZ44040.1"/>
    <property type="molecule type" value="Genomic_DNA"/>
</dbReference>
<dbReference type="PANTHER" id="PTHR31865:SF0">
    <property type="entry name" value="EXPRESSED PROTEIN"/>
    <property type="match status" value="1"/>
</dbReference>
<evidence type="ECO:0000313" key="2">
    <source>
        <dbReference type="EMBL" id="PWZ44040.1"/>
    </source>
</evidence>
<feature type="region of interest" description="Disordered" evidence="1">
    <location>
        <begin position="461"/>
        <end position="499"/>
    </location>
</feature>